<organism evidence="1">
    <name type="scientific">uncultured Frankineae bacterium</name>
    <dbReference type="NCBI Taxonomy" id="437475"/>
    <lineage>
        <taxon>Bacteria</taxon>
        <taxon>Bacillati</taxon>
        <taxon>Actinomycetota</taxon>
        <taxon>Actinomycetes</taxon>
        <taxon>Frankiales</taxon>
        <taxon>environmental samples</taxon>
    </lineage>
</organism>
<reference evidence="1" key="1">
    <citation type="submission" date="2020-02" db="EMBL/GenBank/DDBJ databases">
        <authorList>
            <person name="Meier V. D."/>
        </authorList>
    </citation>
    <scope>NUCLEOTIDE SEQUENCE</scope>
    <source>
        <strain evidence="1">AVDCRST_MAG16</strain>
    </source>
</reference>
<proteinExistence type="predicted"/>
<protein>
    <submittedName>
        <fullName evidence="1">Uncharacterized protein</fullName>
    </submittedName>
</protein>
<name>A0A6J4MPC5_9ACTN</name>
<gene>
    <name evidence="1" type="ORF">AVDCRST_MAG16-3030</name>
</gene>
<dbReference type="AlphaFoldDB" id="A0A6J4MPC5"/>
<accession>A0A6J4MPC5</accession>
<evidence type="ECO:0000313" key="1">
    <source>
        <dbReference type="EMBL" id="CAA9360745.1"/>
    </source>
</evidence>
<sequence length="312" mass="32704">MVADLLRRGGRWTVQVARPALCRPGRPAYPSSVSAPSLPELRRGALAVSVLHDLDLAPAPLGVTLTGAPPVWVSWSECRTALDGHDPEASTGRLRLAAWLSARRWAADAGAQAVATGLRPVGLPVGHALHPGPSWVQEQVLGGALELGLGAVGLDPDDPDRVVLLPPTVLDDLGLERDRAWAAVRARLEELGALAVQRVRRDPKGQLRPFGDADAVTLLGSRALRTALARDAGGLLSAAVPMRRLGWTKLALVDPAFAPAAAAASHPDDRGFPRPLLVTADEVTLVPEGGQPQRLVMRDAAVGTAQTGRPAP</sequence>
<dbReference type="EMBL" id="CADCUE010000285">
    <property type="protein sequence ID" value="CAA9360745.1"/>
    <property type="molecule type" value="Genomic_DNA"/>
</dbReference>